<dbReference type="InterPro" id="IPR029058">
    <property type="entry name" value="AB_hydrolase_fold"/>
</dbReference>
<organism evidence="4 5">
    <name type="scientific">Apophysomyces ossiformis</name>
    <dbReference type="NCBI Taxonomy" id="679940"/>
    <lineage>
        <taxon>Eukaryota</taxon>
        <taxon>Fungi</taxon>
        <taxon>Fungi incertae sedis</taxon>
        <taxon>Mucoromycota</taxon>
        <taxon>Mucoromycotina</taxon>
        <taxon>Mucoromycetes</taxon>
        <taxon>Mucorales</taxon>
        <taxon>Mucorineae</taxon>
        <taxon>Mucoraceae</taxon>
        <taxon>Apophysomyces</taxon>
    </lineage>
</organism>
<evidence type="ECO:0000313" key="5">
    <source>
        <dbReference type="Proteomes" id="UP000605846"/>
    </source>
</evidence>
<dbReference type="Pfam" id="PF00561">
    <property type="entry name" value="Abhydrolase_1"/>
    <property type="match status" value="1"/>
</dbReference>
<dbReference type="InterPro" id="IPR041698">
    <property type="entry name" value="Methyltransf_25"/>
</dbReference>
<evidence type="ECO:0000259" key="2">
    <source>
        <dbReference type="Pfam" id="PF00561"/>
    </source>
</evidence>
<feature type="compositionally biased region" description="Low complexity" evidence="1">
    <location>
        <begin position="370"/>
        <end position="382"/>
    </location>
</feature>
<name>A0A8H7BVF2_9FUNG</name>
<reference evidence="4" key="1">
    <citation type="submission" date="2020-01" db="EMBL/GenBank/DDBJ databases">
        <title>Genome Sequencing of Three Apophysomyces-Like Fungal Strains Confirms a Novel Fungal Genus in the Mucoromycota with divergent Burkholderia-like Endosymbiotic Bacteria.</title>
        <authorList>
            <person name="Stajich J.E."/>
            <person name="Macias A.M."/>
            <person name="Carter-House D."/>
            <person name="Lovett B."/>
            <person name="Kasson L.R."/>
            <person name="Berry K."/>
            <person name="Grigoriev I."/>
            <person name="Chang Y."/>
            <person name="Spatafora J."/>
            <person name="Kasson M.T."/>
        </authorList>
    </citation>
    <scope>NUCLEOTIDE SEQUENCE</scope>
    <source>
        <strain evidence="4">NRRL A-21654</strain>
    </source>
</reference>
<gene>
    <name evidence="4" type="ORF">EC973_009345</name>
</gene>
<feature type="domain" description="AB hydrolase-1" evidence="2">
    <location>
        <begin position="84"/>
        <end position="174"/>
    </location>
</feature>
<proteinExistence type="predicted"/>
<dbReference type="InterPro" id="IPR000073">
    <property type="entry name" value="AB_hydrolase_1"/>
</dbReference>
<feature type="compositionally biased region" description="Basic residues" evidence="1">
    <location>
        <begin position="359"/>
        <end position="369"/>
    </location>
</feature>
<dbReference type="CDD" id="cd02440">
    <property type="entry name" value="AdoMet_MTases"/>
    <property type="match status" value="1"/>
</dbReference>
<feature type="domain" description="Methyltransferase" evidence="3">
    <location>
        <begin position="495"/>
        <end position="586"/>
    </location>
</feature>
<dbReference type="PANTHER" id="PTHR12277">
    <property type="entry name" value="ALPHA/BETA HYDROLASE DOMAIN-CONTAINING PROTEIN"/>
    <property type="match status" value="1"/>
</dbReference>
<protein>
    <recommendedName>
        <fullName evidence="6">AB hydrolase-1 domain-containing protein</fullName>
    </recommendedName>
</protein>
<dbReference type="SUPFAM" id="SSF53335">
    <property type="entry name" value="S-adenosyl-L-methionine-dependent methyltransferases"/>
    <property type="match status" value="1"/>
</dbReference>
<comment type="caution">
    <text evidence="4">The sequence shown here is derived from an EMBL/GenBank/DDBJ whole genome shotgun (WGS) entry which is preliminary data.</text>
</comment>
<dbReference type="Gene3D" id="3.40.50.150">
    <property type="entry name" value="Vaccinia Virus protein VP39"/>
    <property type="match status" value="1"/>
</dbReference>
<evidence type="ECO:0000259" key="3">
    <source>
        <dbReference type="Pfam" id="PF13649"/>
    </source>
</evidence>
<dbReference type="InterPro" id="IPR029063">
    <property type="entry name" value="SAM-dependent_MTases_sf"/>
</dbReference>
<accession>A0A8H7BVF2</accession>
<dbReference type="Proteomes" id="UP000605846">
    <property type="component" value="Unassembled WGS sequence"/>
</dbReference>
<sequence>MELLSIIYCHWVRFPWSPQFTVPEYYGFAHNKVRSVRIKTADNVSIGAWHILPTEYHEQLHLREVGKVEDHVFDAALSDPNYDTVIYLHGNSMNRAAPWRVDLYKILGDKFHRLNVLTIDYRGFGDSEGVPSEQGLNLDAKATLDWLLQRNVSHTRISLIGHSLGTGVATSLAYEMTRAGLTPNALILKAAYSSLPNLIFEYRLLQYIPILGPLQAMPPVQNWILSKLMHTFDSLSRIEHVHCPVLILYGASDLEIPGHNSHQLFHRAAYGSESPVPFSPNWLESDDEIENSVIAGEATVYKRQGKSNVQLVRLNYADHNNVSSIVTATLSAKAQRRLSNQPFFQHLDFTSTDSDLSSTRKKTSHRKLSSARSSKVSSEASSIKTDDIPPPLPKIPRISTSARVSSESIENDARQSSRGTTQQQEQQQTNLVMLGGRQYFVMPGIYFCSPCDDDEADRLVILHFLLKYAFHGNFVAPFRNTLDPHLPTGMQRPQVLDIGCGPGTWILEMATEYPQTDFHGIDLRTMFPTTIKPSNAYFKQHNFFESLPYEDNTFDFVRIRLMFCNMTQAQWMQILKMATRVLKPEGYFEITDVENRIQRPGPLCETLLNQELAHAMRNYGIEFYMGHQISTLLMTQGFVNVRQQRVTMPLGWGGQMGEVHAQNFEGFFRSIHPSIKPTTTTSTKQVSQWQPAGMEHRKIVFSDAAIRLAMEECKKYQSHLNWFTCYGQKPSPADTPLSPRLDGPGSAVSLLATPMAHPTPSTPPNSLEEGTWETIKDFIDGYVD</sequence>
<feature type="compositionally biased region" description="Polar residues" evidence="1">
    <location>
        <begin position="398"/>
        <end position="419"/>
    </location>
</feature>
<dbReference type="OrthoDB" id="446723at2759"/>
<dbReference type="Pfam" id="PF13649">
    <property type="entry name" value="Methyltransf_25"/>
    <property type="match status" value="1"/>
</dbReference>
<dbReference type="Gene3D" id="3.40.50.1820">
    <property type="entry name" value="alpha/beta hydrolase"/>
    <property type="match status" value="1"/>
</dbReference>
<dbReference type="EMBL" id="JABAYA010000009">
    <property type="protein sequence ID" value="KAF7731581.1"/>
    <property type="molecule type" value="Genomic_DNA"/>
</dbReference>
<evidence type="ECO:0000313" key="4">
    <source>
        <dbReference type="EMBL" id="KAF7731581.1"/>
    </source>
</evidence>
<feature type="region of interest" description="Disordered" evidence="1">
    <location>
        <begin position="349"/>
        <end position="427"/>
    </location>
</feature>
<dbReference type="PANTHER" id="PTHR12277:SF81">
    <property type="entry name" value="PROTEIN ABHD13"/>
    <property type="match status" value="1"/>
</dbReference>
<dbReference type="AlphaFoldDB" id="A0A8H7BVF2"/>
<dbReference type="SUPFAM" id="SSF53474">
    <property type="entry name" value="alpha/beta-Hydrolases"/>
    <property type="match status" value="1"/>
</dbReference>
<evidence type="ECO:0000256" key="1">
    <source>
        <dbReference type="SAM" id="MobiDB-lite"/>
    </source>
</evidence>
<keyword evidence="5" id="KW-1185">Reference proteome</keyword>
<evidence type="ECO:0008006" key="6">
    <source>
        <dbReference type="Google" id="ProtNLM"/>
    </source>
</evidence>